<evidence type="ECO:0000313" key="1">
    <source>
        <dbReference type="EMBL" id="CAF9932232.1"/>
    </source>
</evidence>
<name>A0A8H3FWA1_9LECA</name>
<keyword evidence="2" id="KW-1185">Reference proteome</keyword>
<gene>
    <name evidence="1" type="ORF">ALECFALPRED_005244</name>
</gene>
<dbReference type="AlphaFoldDB" id="A0A8H3FWA1"/>
<organism evidence="1 2">
    <name type="scientific">Alectoria fallacina</name>
    <dbReference type="NCBI Taxonomy" id="1903189"/>
    <lineage>
        <taxon>Eukaryota</taxon>
        <taxon>Fungi</taxon>
        <taxon>Dikarya</taxon>
        <taxon>Ascomycota</taxon>
        <taxon>Pezizomycotina</taxon>
        <taxon>Lecanoromycetes</taxon>
        <taxon>OSLEUM clade</taxon>
        <taxon>Lecanoromycetidae</taxon>
        <taxon>Lecanorales</taxon>
        <taxon>Lecanorineae</taxon>
        <taxon>Parmeliaceae</taxon>
        <taxon>Alectoria</taxon>
    </lineage>
</organism>
<reference evidence="1" key="1">
    <citation type="submission" date="2021-03" db="EMBL/GenBank/DDBJ databases">
        <authorList>
            <person name="Tagirdzhanova G."/>
        </authorList>
    </citation>
    <scope>NUCLEOTIDE SEQUENCE</scope>
</reference>
<dbReference type="Proteomes" id="UP000664203">
    <property type="component" value="Unassembled WGS sequence"/>
</dbReference>
<accession>A0A8H3FWA1</accession>
<dbReference type="EMBL" id="CAJPDR010000324">
    <property type="protein sequence ID" value="CAF9932232.1"/>
    <property type="molecule type" value="Genomic_DNA"/>
</dbReference>
<protein>
    <submittedName>
        <fullName evidence="1">Uncharacterized protein</fullName>
    </submittedName>
</protein>
<sequence length="130" mass="13908">MVRGELIEVRSVMFYYPDKPLSEPRDTQDAQSSSQSANVSLRAVCSAASAGAPAPTDELEPLRKDAAAVVAHIPPPMQAISQGFGVRRRLMAVGRAVATIDAASTEKPNNISRSSNKLGRLTSATWVDDR</sequence>
<evidence type="ECO:0000313" key="2">
    <source>
        <dbReference type="Proteomes" id="UP000664203"/>
    </source>
</evidence>
<comment type="caution">
    <text evidence="1">The sequence shown here is derived from an EMBL/GenBank/DDBJ whole genome shotgun (WGS) entry which is preliminary data.</text>
</comment>
<proteinExistence type="predicted"/>